<reference evidence="1" key="1">
    <citation type="submission" date="2014-11" db="EMBL/GenBank/DDBJ databases">
        <authorList>
            <person name="Amaro Gonzalez C."/>
        </authorList>
    </citation>
    <scope>NUCLEOTIDE SEQUENCE</scope>
</reference>
<protein>
    <submittedName>
        <fullName evidence="1">Uncharacterized protein</fullName>
    </submittedName>
</protein>
<dbReference type="AlphaFoldDB" id="A0A0E9QYH7"/>
<accession>A0A0E9QYH7</accession>
<name>A0A0E9QYH7_ANGAN</name>
<reference evidence="1" key="2">
    <citation type="journal article" date="2015" name="Fish Shellfish Immunol.">
        <title>Early steps in the European eel (Anguilla anguilla)-Vibrio vulnificus interaction in the gills: Role of the RtxA13 toxin.</title>
        <authorList>
            <person name="Callol A."/>
            <person name="Pajuelo D."/>
            <person name="Ebbesson L."/>
            <person name="Teles M."/>
            <person name="MacKenzie S."/>
            <person name="Amaro C."/>
        </authorList>
    </citation>
    <scope>NUCLEOTIDE SEQUENCE</scope>
</reference>
<dbReference type="EMBL" id="GBXM01087297">
    <property type="protein sequence ID" value="JAH21280.1"/>
    <property type="molecule type" value="Transcribed_RNA"/>
</dbReference>
<proteinExistence type="predicted"/>
<organism evidence="1">
    <name type="scientific">Anguilla anguilla</name>
    <name type="common">European freshwater eel</name>
    <name type="synonym">Muraena anguilla</name>
    <dbReference type="NCBI Taxonomy" id="7936"/>
    <lineage>
        <taxon>Eukaryota</taxon>
        <taxon>Metazoa</taxon>
        <taxon>Chordata</taxon>
        <taxon>Craniata</taxon>
        <taxon>Vertebrata</taxon>
        <taxon>Euteleostomi</taxon>
        <taxon>Actinopterygii</taxon>
        <taxon>Neopterygii</taxon>
        <taxon>Teleostei</taxon>
        <taxon>Anguilliformes</taxon>
        <taxon>Anguillidae</taxon>
        <taxon>Anguilla</taxon>
    </lineage>
</organism>
<sequence length="20" mass="2228">MPVDKKRIPCFSSVLGSDTF</sequence>
<evidence type="ECO:0000313" key="1">
    <source>
        <dbReference type="EMBL" id="JAH21280.1"/>
    </source>
</evidence>